<evidence type="ECO:0000256" key="1">
    <source>
        <dbReference type="ARBA" id="ARBA00004479"/>
    </source>
</evidence>
<proteinExistence type="predicted"/>
<dbReference type="GO" id="GO:0016020">
    <property type="term" value="C:membrane"/>
    <property type="evidence" value="ECO:0007669"/>
    <property type="project" value="UniProtKB-SubCell"/>
</dbReference>
<feature type="transmembrane region" description="Helical" evidence="13">
    <location>
        <begin position="416"/>
        <end position="440"/>
    </location>
</feature>
<name>A0AAV3P180_LITER</name>
<feature type="binding site" evidence="12">
    <location>
        <position position="519"/>
    </location>
    <ligand>
        <name>ATP</name>
        <dbReference type="ChEBI" id="CHEBI:30616"/>
    </ligand>
</feature>
<feature type="transmembrane region" description="Helical" evidence="13">
    <location>
        <begin position="12"/>
        <end position="33"/>
    </location>
</feature>
<dbReference type="PROSITE" id="PS00108">
    <property type="entry name" value="PROTEIN_KINASE_ST"/>
    <property type="match status" value="1"/>
</dbReference>
<dbReference type="GO" id="GO:0005524">
    <property type="term" value="F:ATP binding"/>
    <property type="evidence" value="ECO:0007669"/>
    <property type="project" value="UniProtKB-UniRule"/>
</dbReference>
<keyword evidence="10 13" id="KW-0472">Membrane</keyword>
<keyword evidence="6 12" id="KW-0547">Nucleotide-binding</keyword>
<dbReference type="Gene3D" id="2.60.120.430">
    <property type="entry name" value="Galactose-binding lectin"/>
    <property type="match status" value="2"/>
</dbReference>
<dbReference type="CDD" id="cd14066">
    <property type="entry name" value="STKc_IRAK"/>
    <property type="match status" value="1"/>
</dbReference>
<dbReference type="Gene3D" id="1.10.510.10">
    <property type="entry name" value="Transferase(Phosphotransferase) domain 1"/>
    <property type="match status" value="1"/>
</dbReference>
<keyword evidence="9 13" id="KW-1133">Transmembrane helix</keyword>
<dbReference type="InterPro" id="IPR011009">
    <property type="entry name" value="Kinase-like_dom_sf"/>
</dbReference>
<dbReference type="SMART" id="SM00220">
    <property type="entry name" value="S_TKc"/>
    <property type="match status" value="1"/>
</dbReference>
<dbReference type="InterPro" id="IPR000719">
    <property type="entry name" value="Prot_kinase_dom"/>
</dbReference>
<dbReference type="FunFam" id="3.30.200.20:FF:000039">
    <property type="entry name" value="receptor-like protein kinase FERONIA"/>
    <property type="match status" value="1"/>
</dbReference>
<keyword evidence="8 12" id="KW-0067">ATP-binding</keyword>
<evidence type="ECO:0000256" key="3">
    <source>
        <dbReference type="ARBA" id="ARBA00022679"/>
    </source>
</evidence>
<protein>
    <recommendedName>
        <fullName evidence="14">Protein kinase domain-containing protein</fullName>
    </recommendedName>
</protein>
<dbReference type="Proteomes" id="UP001454036">
    <property type="component" value="Unassembled WGS sequence"/>
</dbReference>
<dbReference type="AlphaFoldDB" id="A0AAV3P180"/>
<evidence type="ECO:0000313" key="15">
    <source>
        <dbReference type="EMBL" id="GAA0145335.1"/>
    </source>
</evidence>
<dbReference type="SUPFAM" id="SSF56112">
    <property type="entry name" value="Protein kinase-like (PK-like)"/>
    <property type="match status" value="1"/>
</dbReference>
<evidence type="ECO:0000256" key="10">
    <source>
        <dbReference type="ARBA" id="ARBA00023136"/>
    </source>
</evidence>
<keyword evidence="11" id="KW-0325">Glycoprotein</keyword>
<evidence type="ECO:0000256" key="6">
    <source>
        <dbReference type="ARBA" id="ARBA00022741"/>
    </source>
</evidence>
<evidence type="ECO:0000256" key="11">
    <source>
        <dbReference type="ARBA" id="ARBA00023180"/>
    </source>
</evidence>
<dbReference type="EMBL" id="BAABME010016293">
    <property type="protein sequence ID" value="GAA0145335.1"/>
    <property type="molecule type" value="Genomic_DNA"/>
</dbReference>
<dbReference type="FunFam" id="1.10.510.10:FF:000252">
    <property type="entry name" value="Receptor-like protein kinase FERONIA"/>
    <property type="match status" value="1"/>
</dbReference>
<evidence type="ECO:0000256" key="5">
    <source>
        <dbReference type="ARBA" id="ARBA00022729"/>
    </source>
</evidence>
<keyword evidence="3" id="KW-0808">Transferase</keyword>
<comment type="caution">
    <text evidence="15">The sequence shown here is derived from an EMBL/GenBank/DDBJ whole genome shotgun (WGS) entry which is preliminary data.</text>
</comment>
<dbReference type="GO" id="GO:0004674">
    <property type="term" value="F:protein serine/threonine kinase activity"/>
    <property type="evidence" value="ECO:0007669"/>
    <property type="project" value="UniProtKB-KW"/>
</dbReference>
<evidence type="ECO:0000256" key="2">
    <source>
        <dbReference type="ARBA" id="ARBA00022527"/>
    </source>
</evidence>
<organism evidence="15 16">
    <name type="scientific">Lithospermum erythrorhizon</name>
    <name type="common">Purple gromwell</name>
    <name type="synonym">Lithospermum officinale var. erythrorhizon</name>
    <dbReference type="NCBI Taxonomy" id="34254"/>
    <lineage>
        <taxon>Eukaryota</taxon>
        <taxon>Viridiplantae</taxon>
        <taxon>Streptophyta</taxon>
        <taxon>Embryophyta</taxon>
        <taxon>Tracheophyta</taxon>
        <taxon>Spermatophyta</taxon>
        <taxon>Magnoliopsida</taxon>
        <taxon>eudicotyledons</taxon>
        <taxon>Gunneridae</taxon>
        <taxon>Pentapetalae</taxon>
        <taxon>asterids</taxon>
        <taxon>lamiids</taxon>
        <taxon>Boraginales</taxon>
        <taxon>Boraginaceae</taxon>
        <taxon>Boraginoideae</taxon>
        <taxon>Lithospermeae</taxon>
        <taxon>Lithospermum</taxon>
    </lineage>
</organism>
<dbReference type="InterPro" id="IPR017441">
    <property type="entry name" value="Protein_kinase_ATP_BS"/>
</dbReference>
<keyword evidence="16" id="KW-1185">Reference proteome</keyword>
<evidence type="ECO:0000256" key="7">
    <source>
        <dbReference type="ARBA" id="ARBA00022777"/>
    </source>
</evidence>
<dbReference type="PROSITE" id="PS00107">
    <property type="entry name" value="PROTEIN_KINASE_ATP"/>
    <property type="match status" value="1"/>
</dbReference>
<dbReference type="PANTHER" id="PTHR45631:SF68">
    <property type="entry name" value="REPEAT FAMILY PROTEIN, PUTATIVE, EXPRESSED-RELATED"/>
    <property type="match status" value="1"/>
</dbReference>
<evidence type="ECO:0000256" key="13">
    <source>
        <dbReference type="SAM" id="Phobius"/>
    </source>
</evidence>
<comment type="subcellular location">
    <subcellularLocation>
        <location evidence="1">Membrane</location>
        <topology evidence="1">Single-pass type I membrane protein</topology>
    </subcellularLocation>
</comment>
<evidence type="ECO:0000256" key="12">
    <source>
        <dbReference type="PROSITE-ProRule" id="PRU10141"/>
    </source>
</evidence>
<keyword evidence="5" id="KW-0732">Signal</keyword>
<dbReference type="Pfam" id="PF07714">
    <property type="entry name" value="PK_Tyr_Ser-Thr"/>
    <property type="match status" value="1"/>
</dbReference>
<evidence type="ECO:0000313" key="16">
    <source>
        <dbReference type="Proteomes" id="UP001454036"/>
    </source>
</evidence>
<gene>
    <name evidence="15" type="ORF">LIER_36108</name>
</gene>
<evidence type="ECO:0000256" key="8">
    <source>
        <dbReference type="ARBA" id="ARBA00022840"/>
    </source>
</evidence>
<feature type="domain" description="Protein kinase" evidence="14">
    <location>
        <begin position="491"/>
        <end position="769"/>
    </location>
</feature>
<dbReference type="InterPro" id="IPR001245">
    <property type="entry name" value="Ser-Thr/Tyr_kinase_cat_dom"/>
</dbReference>
<accession>A0AAV3P180</accession>
<dbReference type="Gene3D" id="3.30.200.20">
    <property type="entry name" value="Phosphorylase Kinase, domain 1"/>
    <property type="match status" value="1"/>
</dbReference>
<dbReference type="PROSITE" id="PS50011">
    <property type="entry name" value="PROTEIN_KINASE_DOM"/>
    <property type="match status" value="1"/>
</dbReference>
<dbReference type="InterPro" id="IPR024788">
    <property type="entry name" value="Malectin-like_Carb-bd_dom"/>
</dbReference>
<dbReference type="Pfam" id="PF12819">
    <property type="entry name" value="Malectin_like"/>
    <property type="match status" value="1"/>
</dbReference>
<dbReference type="FunFam" id="2.60.120.430:FF:000005">
    <property type="entry name" value="Putative receptor-like protein kinase"/>
    <property type="match status" value="1"/>
</dbReference>
<evidence type="ECO:0000256" key="9">
    <source>
        <dbReference type="ARBA" id="ARBA00022989"/>
    </source>
</evidence>
<keyword evidence="2" id="KW-0723">Serine/threonine-protein kinase</keyword>
<dbReference type="PANTHER" id="PTHR45631">
    <property type="entry name" value="OS07G0107800 PROTEIN-RELATED"/>
    <property type="match status" value="1"/>
</dbReference>
<evidence type="ECO:0000259" key="14">
    <source>
        <dbReference type="PROSITE" id="PS50011"/>
    </source>
</evidence>
<keyword evidence="4 13" id="KW-0812">Transmembrane</keyword>
<evidence type="ECO:0000256" key="4">
    <source>
        <dbReference type="ARBA" id="ARBA00022692"/>
    </source>
</evidence>
<reference evidence="15 16" key="1">
    <citation type="submission" date="2024-01" db="EMBL/GenBank/DDBJ databases">
        <title>The complete chloroplast genome sequence of Lithospermum erythrorhizon: insights into the phylogenetic relationship among Boraginaceae species and the maternal lineages of purple gromwells.</title>
        <authorList>
            <person name="Okada T."/>
            <person name="Watanabe K."/>
        </authorList>
    </citation>
    <scope>NUCLEOTIDE SEQUENCE [LARGE SCALE GENOMIC DNA]</scope>
</reference>
<keyword evidence="7" id="KW-0418">Kinase</keyword>
<dbReference type="InterPro" id="IPR008271">
    <property type="entry name" value="Ser/Thr_kinase_AS"/>
</dbReference>
<sequence length="820" mass="91228">MSLLHLNIEMKLYQIISLVLSILCLVYPLLGYVPDDNYLINCGSLNDTTIGDRVFMADTTNNFDSSVLSTPETILVSANSSSVSSTYGSILYQTARILKGPSNYKFPIKKNGWHFVRFHFSPFHHDVYNLKSAIFSVSAQNYTLLKNVQPGNSVEVKEYSLNVTSNSLVLDFTPSASSFAFLNALEVFSIPDELFPSTIKMIDPQGELETLESRALETVMRINMGNVSVSPHDDTLWRSWVPDLSYMANANLVQLLRNNAVVNYTEGASTEYIAPLSVYGTASRLHPSGDGESLVNATWSFDVDPGFSYFVRLHFCDISPPDPNIMIFSVFLNSKYADRTVNLSIAGAPIYRDVGTTINTDPKINISIGRTGVLSTVPDGLLNGVEIMKISNLDSSLDTADSRIQALTTSSKMKPWIIVISSVGAIVVALILGFLIVFVFRRNKKANMVHTTQEHFTTYGKDNSLETSMFSRSKMSYRFPFAEIKEATDDFSESLIIGIGGFGKVYKGVLRDGTEVAVKRGSSQLDQGIEEFRTEIEMLSKFRHRHLVSFIGYCDENNETIIIYEYMENGTLKNHLYGSNLPKLSWKQRLEICIGSARGLHYLHTGSDKAIIHRDVKSANILLDSLFLAKVADFGLSKTGPDMDKTHVSTAVKGSFGYLDPEYLIRQQLTEKSDVYSFGVVMFEILCGRAVIDPSLPREMVNLVECVLNSSKKGELEKIVDPHLLEDIKHESLVKFAETAEKCLAESGVDRPTMGDVLWNLEYALQQYINDKRPPSNNDVENNPTFTSLSTTEFSMGSVDDLAGVSMSKVFSEMVRSEIA</sequence>